<name>A0A7M7MDC4_VARDE</name>
<dbReference type="EnsemblMetazoa" id="XM_022797998">
    <property type="protein sequence ID" value="XP_022653733"/>
    <property type="gene ID" value="LOC111247282"/>
</dbReference>
<evidence type="ECO:0000313" key="1">
    <source>
        <dbReference type="EnsemblMetazoa" id="XP_022653733"/>
    </source>
</evidence>
<sequence>MIHGYVCLSLGEHEIETSSLDAKEMCPSLADCFYRRLSRRELRDLLWATQSSDTCPFVVLIVLIEANSKLRQLRRTFIARTDADLAEFCEVVAETVAKQMQSNEHSKQISARKFPVENRFINNRKKSSQENTEEDADLSTTQVTEDRRVHLIFSDHPYCLWKPCLNVLEGLLRMRGSLVVQHRFSRTWIKRVECI</sequence>
<dbReference type="KEGG" id="vde:111247282"/>
<proteinExistence type="predicted"/>
<dbReference type="GeneID" id="111247282"/>
<dbReference type="OrthoDB" id="10451027at2759"/>
<keyword evidence="2" id="KW-1185">Reference proteome</keyword>
<organism evidence="1 2">
    <name type="scientific">Varroa destructor</name>
    <name type="common">Honeybee mite</name>
    <dbReference type="NCBI Taxonomy" id="109461"/>
    <lineage>
        <taxon>Eukaryota</taxon>
        <taxon>Metazoa</taxon>
        <taxon>Ecdysozoa</taxon>
        <taxon>Arthropoda</taxon>
        <taxon>Chelicerata</taxon>
        <taxon>Arachnida</taxon>
        <taxon>Acari</taxon>
        <taxon>Parasitiformes</taxon>
        <taxon>Mesostigmata</taxon>
        <taxon>Gamasina</taxon>
        <taxon>Dermanyssoidea</taxon>
        <taxon>Varroidae</taxon>
        <taxon>Varroa</taxon>
    </lineage>
</organism>
<dbReference type="Proteomes" id="UP000594260">
    <property type="component" value="Unplaced"/>
</dbReference>
<dbReference type="InParanoid" id="A0A7M7MDC4"/>
<evidence type="ECO:0000313" key="2">
    <source>
        <dbReference type="Proteomes" id="UP000594260"/>
    </source>
</evidence>
<protein>
    <submittedName>
        <fullName evidence="1">Uncharacterized protein</fullName>
    </submittedName>
</protein>
<accession>A0A7M7MDC4</accession>
<reference evidence="1" key="1">
    <citation type="submission" date="2021-01" db="UniProtKB">
        <authorList>
            <consortium name="EnsemblMetazoa"/>
        </authorList>
    </citation>
    <scope>IDENTIFICATION</scope>
</reference>
<dbReference type="AlphaFoldDB" id="A0A7M7MDC4"/>
<dbReference type="RefSeq" id="XP_022653733.1">
    <property type="nucleotide sequence ID" value="XM_022797998.1"/>
</dbReference>